<dbReference type="SMART" id="SM00670">
    <property type="entry name" value="PINc"/>
    <property type="match status" value="1"/>
</dbReference>
<keyword evidence="5" id="KW-0472">Membrane</keyword>
<sequence length="371" mass="40896">MLEKIFKWILTIVGFALGYAATEIAKNWGFINSIIGTSNIYRIGFISIAIILFGIIFYIVSPFIIKLIFKLTGFLESGIQKIPTNDIILSVLGLIIGLLIANLLITPFARFLAGNTILSIVGSTLTLVVNIVFATLGVNITLKKKDDLYNVFTFLRRFSKDKKSKADSKLGISQPKILDTSVIIDGRILDILKTGFLEGPIMIPSFVLEELRHIADSSDNLKRARGRRGLDILNLMQKELMLPIEVVERDFENIQEVDSKLLKLCQIYNGKIITNDFNLNKVAEVQGVPVLNINELANAVKPIVIPGEEMNIHIIKDGKEAGQGVAYLDDGTMIVVEGGRRHVGEVVDVVVTSVLQTAAGRMIFAKLKSAS</sequence>
<dbReference type="PANTHER" id="PTHR11603">
    <property type="entry name" value="AAA FAMILY ATPASE"/>
    <property type="match status" value="1"/>
</dbReference>
<dbReference type="Proteomes" id="UP000052015">
    <property type="component" value="Unassembled WGS sequence"/>
</dbReference>
<dbReference type="Pfam" id="PF01850">
    <property type="entry name" value="PIN"/>
    <property type="match status" value="1"/>
</dbReference>
<dbReference type="PROSITE" id="PS50926">
    <property type="entry name" value="TRAM"/>
    <property type="match status" value="1"/>
</dbReference>
<dbReference type="EC" id="3.1.-.-" evidence="7"/>
<keyword evidence="3 7" id="KW-0378">Hydrolase</keyword>
<keyword evidence="5" id="KW-1133">Transmembrane helix</keyword>
<evidence type="ECO:0000256" key="1">
    <source>
        <dbReference type="ARBA" id="ARBA00001946"/>
    </source>
</evidence>
<comment type="caution">
    <text evidence="7">The sequence shown here is derived from an EMBL/GenBank/DDBJ whole genome shotgun (WGS) entry which is preliminary data.</text>
</comment>
<dbReference type="GO" id="GO:0004518">
    <property type="term" value="F:nuclease activity"/>
    <property type="evidence" value="ECO:0007669"/>
    <property type="project" value="UniProtKB-KW"/>
</dbReference>
<feature type="domain" description="TRAM" evidence="6">
    <location>
        <begin position="303"/>
        <end position="364"/>
    </location>
</feature>
<dbReference type="STRING" id="908809.ABG79_02107"/>
<reference evidence="7 8" key="1">
    <citation type="submission" date="2015-09" db="EMBL/GenBank/DDBJ databases">
        <title>Draft genome sequence of a Caloramator mitchellensis, a moderate thermophile from the Great Artesian Basin of Australia.</title>
        <authorList>
            <person name="Patel B.K."/>
        </authorList>
    </citation>
    <scope>NUCLEOTIDE SEQUENCE [LARGE SCALE GENOMIC DNA]</scope>
    <source>
        <strain evidence="7 8">VF08</strain>
    </source>
</reference>
<organism evidence="7 8">
    <name type="scientific">Caloramator mitchellensis</name>
    <dbReference type="NCBI Taxonomy" id="908809"/>
    <lineage>
        <taxon>Bacteria</taxon>
        <taxon>Bacillati</taxon>
        <taxon>Bacillota</taxon>
        <taxon>Clostridia</taxon>
        <taxon>Eubacteriales</taxon>
        <taxon>Clostridiaceae</taxon>
        <taxon>Caloramator</taxon>
    </lineage>
</organism>
<keyword evidence="4" id="KW-0460">Magnesium</keyword>
<keyword evidence="2" id="KW-0540">Nuclease</keyword>
<keyword evidence="8" id="KW-1185">Reference proteome</keyword>
<accession>A0A0R3JRJ9</accession>
<dbReference type="Pfam" id="PF01938">
    <property type="entry name" value="TRAM"/>
    <property type="match status" value="1"/>
</dbReference>
<dbReference type="SUPFAM" id="SSF88723">
    <property type="entry name" value="PIN domain-like"/>
    <property type="match status" value="1"/>
</dbReference>
<dbReference type="OrthoDB" id="9780734at2"/>
<evidence type="ECO:0000313" key="8">
    <source>
        <dbReference type="Proteomes" id="UP000052015"/>
    </source>
</evidence>
<evidence type="ECO:0000259" key="6">
    <source>
        <dbReference type="PROSITE" id="PS50926"/>
    </source>
</evidence>
<dbReference type="GO" id="GO:0016787">
    <property type="term" value="F:hydrolase activity"/>
    <property type="evidence" value="ECO:0007669"/>
    <property type="project" value="UniProtKB-KW"/>
</dbReference>
<comment type="cofactor">
    <cofactor evidence="1">
        <name>Mg(2+)</name>
        <dbReference type="ChEBI" id="CHEBI:18420"/>
    </cofactor>
</comment>
<feature type="transmembrane region" description="Helical" evidence="5">
    <location>
        <begin position="117"/>
        <end position="142"/>
    </location>
</feature>
<dbReference type="PATRIC" id="fig|908809.3.peg.2093"/>
<proteinExistence type="predicted"/>
<dbReference type="InterPro" id="IPR052041">
    <property type="entry name" value="Nucleic_acid_metab_PIN/TRAM"/>
</dbReference>
<feature type="transmembrane region" description="Helical" evidence="5">
    <location>
        <begin position="86"/>
        <end position="105"/>
    </location>
</feature>
<dbReference type="CDD" id="cd09877">
    <property type="entry name" value="PIN_YacL-like"/>
    <property type="match status" value="1"/>
</dbReference>
<feature type="transmembrane region" description="Helical" evidence="5">
    <location>
        <begin position="44"/>
        <end position="65"/>
    </location>
</feature>
<dbReference type="InterPro" id="IPR002716">
    <property type="entry name" value="PIN_dom"/>
</dbReference>
<evidence type="ECO:0000256" key="2">
    <source>
        <dbReference type="ARBA" id="ARBA00022722"/>
    </source>
</evidence>
<dbReference type="AlphaFoldDB" id="A0A0R3JRJ9"/>
<dbReference type="EMBL" id="LKHP01000016">
    <property type="protein sequence ID" value="KRQ86073.1"/>
    <property type="molecule type" value="Genomic_DNA"/>
</dbReference>
<dbReference type="PANTHER" id="PTHR11603:SF147">
    <property type="entry name" value="MEMBRANE PROTEIN"/>
    <property type="match status" value="1"/>
</dbReference>
<dbReference type="RefSeq" id="WP_057979404.1">
    <property type="nucleotide sequence ID" value="NZ_LKHP01000016.1"/>
</dbReference>
<evidence type="ECO:0000256" key="4">
    <source>
        <dbReference type="ARBA" id="ARBA00022842"/>
    </source>
</evidence>
<dbReference type="InterPro" id="IPR002792">
    <property type="entry name" value="TRAM_dom"/>
</dbReference>
<name>A0A0R3JRJ9_CALMK</name>
<dbReference type="InterPro" id="IPR029060">
    <property type="entry name" value="PIN-like_dom_sf"/>
</dbReference>
<dbReference type="Gene3D" id="3.40.50.1010">
    <property type="entry name" value="5'-nuclease"/>
    <property type="match status" value="1"/>
</dbReference>
<evidence type="ECO:0000256" key="5">
    <source>
        <dbReference type="SAM" id="Phobius"/>
    </source>
</evidence>
<evidence type="ECO:0000256" key="3">
    <source>
        <dbReference type="ARBA" id="ARBA00022801"/>
    </source>
</evidence>
<keyword evidence="5" id="KW-0812">Transmembrane</keyword>
<protein>
    <submittedName>
        <fullName evidence="7">Putative PIN and TRAM-domain containing protein</fullName>
        <ecNumber evidence="7">3.1.-.-</ecNumber>
    </submittedName>
</protein>
<evidence type="ECO:0000313" key="7">
    <source>
        <dbReference type="EMBL" id="KRQ86073.1"/>
    </source>
</evidence>
<gene>
    <name evidence="7" type="ORF">ABG79_02107</name>
</gene>